<keyword evidence="16" id="KW-1185">Reference proteome</keyword>
<comment type="caution">
    <text evidence="15">The sequence shown here is derived from an EMBL/GenBank/DDBJ whole genome shotgun (WGS) entry which is preliminary data.</text>
</comment>
<dbReference type="InterPro" id="IPR012910">
    <property type="entry name" value="Plug_dom"/>
</dbReference>
<keyword evidence="6" id="KW-0408">Iron</keyword>
<dbReference type="Pfam" id="PF07715">
    <property type="entry name" value="Plug"/>
    <property type="match status" value="1"/>
</dbReference>
<dbReference type="RefSeq" id="WP_168449560.1">
    <property type="nucleotide sequence ID" value="NZ_JAAWWK010000002.1"/>
</dbReference>
<keyword evidence="7" id="KW-0406">Ion transport</keyword>
<evidence type="ECO:0000256" key="8">
    <source>
        <dbReference type="ARBA" id="ARBA00023077"/>
    </source>
</evidence>
<evidence type="ECO:0000256" key="3">
    <source>
        <dbReference type="ARBA" id="ARBA00022452"/>
    </source>
</evidence>
<accession>A0ABX1GF09</accession>
<evidence type="ECO:0000256" key="1">
    <source>
        <dbReference type="ARBA" id="ARBA00004571"/>
    </source>
</evidence>
<comment type="similarity">
    <text evidence="11 12">Belongs to the TonB-dependent receptor family.</text>
</comment>
<sequence>MRHATTLNMLPIIALGTVFFTTFHIAAHAQLSARSSGQRVIEEVIVSAQKRDEALQDVPISMSVMTGDFMAEQGVTDLREALLYVPNVQVEQAGFFSAPRARGFTFNNSNKAFEPPLGIAIDGLPYTRIPYFLAATFDLKRIEVLRGPQGTTFGKNTTAGLIHMLTADPGEEVEMSFSAQGGDYGRQRYEMMFSTPVVEDRLGIRVAAFTDKRNGFMDNTTNAVQEMAQSEFRGHDRNGLRVKFLFPDLFGTHFKIGFEQVKLTDLGTGIEIIQASDEVKSFLRSYDPNTDFSADNYIASLDAPDGRDVRIRTVSSEWTIDLNEWSLIMTAGHSELEQYFTLDTDFSPAPAIWGRSGDTSPTSSIEWRVVSPIMDGLFGLNSLFGRELGSTDFVAGVFYQRRSMDDSFFRFTFDLPAYIGLTTAADAGNSSPTSPLFGIVAPPRDSGVVEDTTQVFNQRAAELAAFAEFKWHFANDWTLQVGVRNSTEEKEASWNQFFNQPQPAVVLPQAGLDEFQAERDMRDSEFQHKIALNWQPLDNVSLFIHRAEGVKGGGFNAFAFRDVDDELSFGAEYTTEWSINAKTSWLDNSLMANLSLFRMDVEDFQVLTRDPERTNIGIGVTLVRNAAEARSQGLEGDIQWLPTHWLRVIGTVGYNHTEYLNFTDNECAPDQSDDPDCGIATGKAFPFAPEWNNTLTGIINTPLGGTGLEFTASATIEQVSEQFLDLDLDERKLQEGFERYKASLGLANPEQGWSLKLIGENLTNKATGIRQGDLFSGIIVEIAEAPRTFYAQFNWSY</sequence>
<name>A0ABX1GF09_9GAMM</name>
<evidence type="ECO:0000259" key="14">
    <source>
        <dbReference type="Pfam" id="PF07715"/>
    </source>
</evidence>
<comment type="subcellular location">
    <subcellularLocation>
        <location evidence="1 11">Cell outer membrane</location>
        <topology evidence="1 11">Multi-pass membrane protein</topology>
    </subcellularLocation>
</comment>
<reference evidence="15 16" key="1">
    <citation type="submission" date="2020-04" db="EMBL/GenBank/DDBJ databases">
        <authorList>
            <person name="Yoon J."/>
        </authorList>
    </citation>
    <scope>NUCLEOTIDE SEQUENCE [LARGE SCALE GENOMIC DNA]</scope>
    <source>
        <strain evidence="15 16">KMU-166</strain>
    </source>
</reference>
<feature type="domain" description="TonB-dependent receptor plug" evidence="14">
    <location>
        <begin position="55"/>
        <end position="160"/>
    </location>
</feature>
<dbReference type="PROSITE" id="PS52016">
    <property type="entry name" value="TONB_DEPENDENT_REC_3"/>
    <property type="match status" value="1"/>
</dbReference>
<evidence type="ECO:0000256" key="10">
    <source>
        <dbReference type="ARBA" id="ARBA00023237"/>
    </source>
</evidence>
<dbReference type="EMBL" id="JAAWWK010000002">
    <property type="protein sequence ID" value="NKI17028.1"/>
    <property type="molecule type" value="Genomic_DNA"/>
</dbReference>
<dbReference type="SUPFAM" id="SSF56935">
    <property type="entry name" value="Porins"/>
    <property type="match status" value="1"/>
</dbReference>
<dbReference type="InterPro" id="IPR039426">
    <property type="entry name" value="TonB-dep_rcpt-like"/>
</dbReference>
<proteinExistence type="inferred from homology"/>
<evidence type="ECO:0000256" key="12">
    <source>
        <dbReference type="RuleBase" id="RU003357"/>
    </source>
</evidence>
<evidence type="ECO:0000313" key="16">
    <source>
        <dbReference type="Proteomes" id="UP000765845"/>
    </source>
</evidence>
<dbReference type="Proteomes" id="UP000765845">
    <property type="component" value="Unassembled WGS sequence"/>
</dbReference>
<evidence type="ECO:0000256" key="11">
    <source>
        <dbReference type="PROSITE-ProRule" id="PRU01360"/>
    </source>
</evidence>
<dbReference type="Gene3D" id="2.40.170.20">
    <property type="entry name" value="TonB-dependent receptor, beta-barrel domain"/>
    <property type="match status" value="1"/>
</dbReference>
<keyword evidence="2 11" id="KW-0813">Transport</keyword>
<organism evidence="15 16">
    <name type="scientific">Spongiibacter thalassae</name>
    <dbReference type="NCBI Taxonomy" id="2721624"/>
    <lineage>
        <taxon>Bacteria</taxon>
        <taxon>Pseudomonadati</taxon>
        <taxon>Pseudomonadota</taxon>
        <taxon>Gammaproteobacteria</taxon>
        <taxon>Cellvibrionales</taxon>
        <taxon>Spongiibacteraceae</taxon>
        <taxon>Spongiibacter</taxon>
    </lineage>
</organism>
<evidence type="ECO:0000313" key="15">
    <source>
        <dbReference type="EMBL" id="NKI17028.1"/>
    </source>
</evidence>
<feature type="domain" description="TonB-dependent receptor-like beta-barrel" evidence="13">
    <location>
        <begin position="286"/>
        <end position="710"/>
    </location>
</feature>
<evidence type="ECO:0000256" key="5">
    <source>
        <dbReference type="ARBA" id="ARBA00022692"/>
    </source>
</evidence>
<keyword evidence="9 11" id="KW-0472">Membrane</keyword>
<protein>
    <submittedName>
        <fullName evidence="15">TonB-dependent receptor</fullName>
    </submittedName>
</protein>
<keyword evidence="4" id="KW-0410">Iron transport</keyword>
<keyword evidence="5 11" id="KW-0812">Transmembrane</keyword>
<evidence type="ECO:0000259" key="13">
    <source>
        <dbReference type="Pfam" id="PF00593"/>
    </source>
</evidence>
<evidence type="ECO:0000256" key="2">
    <source>
        <dbReference type="ARBA" id="ARBA00022448"/>
    </source>
</evidence>
<dbReference type="PANTHER" id="PTHR32552:SF81">
    <property type="entry name" value="TONB-DEPENDENT OUTER MEMBRANE RECEPTOR"/>
    <property type="match status" value="1"/>
</dbReference>
<evidence type="ECO:0000256" key="9">
    <source>
        <dbReference type="ARBA" id="ARBA00023136"/>
    </source>
</evidence>
<keyword evidence="8 12" id="KW-0798">TonB box</keyword>
<evidence type="ECO:0000256" key="7">
    <source>
        <dbReference type="ARBA" id="ARBA00023065"/>
    </source>
</evidence>
<dbReference type="InterPro" id="IPR000531">
    <property type="entry name" value="Beta-barrel_TonB"/>
</dbReference>
<gene>
    <name evidence="15" type="ORF">HCU74_06285</name>
</gene>
<keyword evidence="10 11" id="KW-0998">Cell outer membrane</keyword>
<dbReference type="PANTHER" id="PTHR32552">
    <property type="entry name" value="FERRICHROME IRON RECEPTOR-RELATED"/>
    <property type="match status" value="1"/>
</dbReference>
<evidence type="ECO:0000256" key="6">
    <source>
        <dbReference type="ARBA" id="ARBA00023004"/>
    </source>
</evidence>
<dbReference type="InterPro" id="IPR036942">
    <property type="entry name" value="Beta-barrel_TonB_sf"/>
</dbReference>
<dbReference type="Pfam" id="PF00593">
    <property type="entry name" value="TonB_dep_Rec_b-barrel"/>
    <property type="match status" value="1"/>
</dbReference>
<keyword evidence="15" id="KW-0675">Receptor</keyword>
<keyword evidence="3 11" id="KW-1134">Transmembrane beta strand</keyword>
<evidence type="ECO:0000256" key="4">
    <source>
        <dbReference type="ARBA" id="ARBA00022496"/>
    </source>
</evidence>